<reference evidence="1" key="1">
    <citation type="submission" date="2020-06" db="EMBL/GenBank/DDBJ databases">
        <title>Unique genomic features of the anaerobic methanotrophic archaea.</title>
        <authorList>
            <person name="Chadwick G.L."/>
            <person name="Skennerton C.T."/>
            <person name="Laso-Perez R."/>
            <person name="Leu A.O."/>
            <person name="Speth D.R."/>
            <person name="Yu H."/>
            <person name="Morgan-Lang C."/>
            <person name="Hatzenpichler R."/>
            <person name="Goudeau D."/>
            <person name="Malmstrom R."/>
            <person name="Brazelton W.J."/>
            <person name="Woyke T."/>
            <person name="Hallam S.J."/>
            <person name="Tyson G.W."/>
            <person name="Wegener G."/>
            <person name="Boetius A."/>
            <person name="Orphan V."/>
        </authorList>
    </citation>
    <scope>NUCLEOTIDE SEQUENCE</scope>
</reference>
<protein>
    <submittedName>
        <fullName evidence="1">Uncharacterized protein</fullName>
    </submittedName>
</protein>
<proteinExistence type="predicted"/>
<dbReference type="AlphaFoldDB" id="A0A7G9YZF2"/>
<accession>A0A7G9YZF2</accession>
<evidence type="ECO:0000313" key="1">
    <source>
        <dbReference type="EMBL" id="QNO53386.1"/>
    </source>
</evidence>
<sequence length="32" mass="3917">MPEDERPKWAALLDELLERLEEGEKEVRYDEK</sequence>
<dbReference type="EMBL" id="MT631540">
    <property type="protein sequence ID" value="QNO53386.1"/>
    <property type="molecule type" value="Genomic_DNA"/>
</dbReference>
<name>A0A7G9YZF2_9EURY</name>
<gene>
    <name evidence="1" type="ORF">OJFPBHNK_00012</name>
</gene>
<organism evidence="1">
    <name type="scientific">Candidatus Methanophagaceae archaeon ANME-1 ERB6</name>
    <dbReference type="NCBI Taxonomy" id="2759912"/>
    <lineage>
        <taxon>Archaea</taxon>
        <taxon>Methanobacteriati</taxon>
        <taxon>Methanobacteriota</taxon>
        <taxon>Stenosarchaea group</taxon>
        <taxon>Methanomicrobia</taxon>
        <taxon>Candidatus Methanophagales</taxon>
        <taxon>Candidatus Methanophagaceae</taxon>
    </lineage>
</organism>